<dbReference type="InterPro" id="IPR039361">
    <property type="entry name" value="Cyclin"/>
</dbReference>
<dbReference type="SUPFAM" id="SSF47954">
    <property type="entry name" value="Cyclin-like"/>
    <property type="match status" value="1"/>
</dbReference>
<name>M4SI24_9BILA</name>
<sequence length="203" mass="23940">LEKFYILQESYLNEDLITESMRSILVEWMYDLCKEENKLNDGVFHLSVNLFDRFMIALKKNEFVKVDKSYLQLFATACLFLSSKFRSNSQFDAFALIEYTDNSICLNDLLESELFVLETLNWDVDSIVSNDFFQYFTNELKTTQQNKDLIYQKFTEKTAKCCIDFNLQYYLPSQIATVCLLQILNDETLIESNTQELEDNILN</sequence>
<dbReference type="PIRSF" id="PIRSF001771">
    <property type="entry name" value="Cyclin_A_B_D_E"/>
    <property type="match status" value="1"/>
</dbReference>
<dbReference type="EMBL" id="JX156186">
    <property type="protein sequence ID" value="AGH55845.1"/>
    <property type="molecule type" value="Genomic_DNA"/>
</dbReference>
<evidence type="ECO:0000313" key="3">
    <source>
        <dbReference type="EMBL" id="AGH55845.1"/>
    </source>
</evidence>
<comment type="similarity">
    <text evidence="1">Belongs to the cyclin family.</text>
</comment>
<keyword evidence="1" id="KW-0195">Cyclin</keyword>
<dbReference type="InterPro" id="IPR013763">
    <property type="entry name" value="Cyclin-like_dom"/>
</dbReference>
<dbReference type="PANTHER" id="PTHR10177">
    <property type="entry name" value="CYCLINS"/>
    <property type="match status" value="1"/>
</dbReference>
<dbReference type="SMART" id="SM00385">
    <property type="entry name" value="CYCLIN"/>
    <property type="match status" value="1"/>
</dbReference>
<gene>
    <name evidence="3" type="primary">CYCD2</name>
</gene>
<dbReference type="GO" id="GO:0044772">
    <property type="term" value="P:mitotic cell cycle phase transition"/>
    <property type="evidence" value="ECO:0007669"/>
    <property type="project" value="InterPro"/>
</dbReference>
<organism evidence="3">
    <name type="scientific">Brachionus calyciflorus</name>
    <dbReference type="NCBI Taxonomy" id="104777"/>
    <lineage>
        <taxon>Eukaryota</taxon>
        <taxon>Metazoa</taxon>
        <taxon>Spiralia</taxon>
        <taxon>Gnathifera</taxon>
        <taxon>Rotifera</taxon>
        <taxon>Eurotatoria</taxon>
        <taxon>Monogononta</taxon>
        <taxon>Pseudotrocha</taxon>
        <taxon>Ploima</taxon>
        <taxon>Brachionidae</taxon>
        <taxon>Brachionus</taxon>
    </lineage>
</organism>
<feature type="non-terminal residue" evidence="3">
    <location>
        <position position="203"/>
    </location>
</feature>
<dbReference type="Pfam" id="PF00134">
    <property type="entry name" value="Cyclin_N"/>
    <property type="match status" value="1"/>
</dbReference>
<dbReference type="GO" id="GO:0016538">
    <property type="term" value="F:cyclin-dependent protein serine/threonine kinase regulator activity"/>
    <property type="evidence" value="ECO:0007669"/>
    <property type="project" value="InterPro"/>
</dbReference>
<feature type="non-terminal residue" evidence="3">
    <location>
        <position position="1"/>
    </location>
</feature>
<dbReference type="InterPro" id="IPR046965">
    <property type="entry name" value="Cyclin_A/B-like"/>
</dbReference>
<protein>
    <submittedName>
        <fullName evidence="3">Cyclin D2</fullName>
    </submittedName>
</protein>
<feature type="domain" description="Cyclin-like" evidence="2">
    <location>
        <begin position="27"/>
        <end position="118"/>
    </location>
</feature>
<reference evidence="3" key="1">
    <citation type="journal article" date="2013" name="J. Hered.">
        <title>Inventory and phylogenetic analysis of meiotic genes in monogonont rotifers.</title>
        <authorList>
            <person name="Hanson S.J."/>
            <person name="Schurko A.M."/>
            <person name="Hecox-Lea B."/>
            <person name="Mark Welch D.B."/>
            <person name="Stelzer C.P."/>
            <person name="Logsdon J.M.Jr."/>
        </authorList>
    </citation>
    <scope>NUCLEOTIDE SEQUENCE</scope>
</reference>
<dbReference type="InterPro" id="IPR036915">
    <property type="entry name" value="Cyclin-like_sf"/>
</dbReference>
<evidence type="ECO:0000256" key="1">
    <source>
        <dbReference type="RuleBase" id="RU000383"/>
    </source>
</evidence>
<dbReference type="Gene3D" id="1.10.472.10">
    <property type="entry name" value="Cyclin-like"/>
    <property type="match status" value="2"/>
</dbReference>
<proteinExistence type="inferred from homology"/>
<evidence type="ECO:0000259" key="2">
    <source>
        <dbReference type="SMART" id="SM00385"/>
    </source>
</evidence>
<dbReference type="InterPro" id="IPR006671">
    <property type="entry name" value="Cyclin_N"/>
</dbReference>
<accession>M4SI24</accession>
<dbReference type="AlphaFoldDB" id="M4SI24"/>